<dbReference type="InterPro" id="IPR017583">
    <property type="entry name" value="Tagatose/fructose_Pkinase"/>
</dbReference>
<protein>
    <submittedName>
        <fullName evidence="8">1-phosphofructokinase</fullName>
    </submittedName>
</protein>
<reference evidence="9" key="1">
    <citation type="submission" date="2016-10" db="EMBL/GenBank/DDBJ databases">
        <authorList>
            <person name="Varghese N."/>
            <person name="Submissions S."/>
        </authorList>
    </citation>
    <scope>NUCLEOTIDE SEQUENCE [LARGE SCALE GENOMIC DNA]</scope>
    <source>
        <strain evidence="9">KPR-1</strain>
    </source>
</reference>
<keyword evidence="3" id="KW-0547">Nucleotide-binding</keyword>
<evidence type="ECO:0000256" key="2">
    <source>
        <dbReference type="ARBA" id="ARBA00022679"/>
    </source>
</evidence>
<dbReference type="InterPro" id="IPR011611">
    <property type="entry name" value="PfkB_dom"/>
</dbReference>
<evidence type="ECO:0000256" key="6">
    <source>
        <dbReference type="PIRNR" id="PIRNR000535"/>
    </source>
</evidence>
<name>A0A1H4C107_9ACTO</name>
<dbReference type="OrthoDB" id="9801219at2"/>
<dbReference type="GO" id="GO:0008443">
    <property type="term" value="F:phosphofructokinase activity"/>
    <property type="evidence" value="ECO:0007669"/>
    <property type="project" value="TreeGrafter"/>
</dbReference>
<keyword evidence="9" id="KW-1185">Reference proteome</keyword>
<dbReference type="Proteomes" id="UP000199288">
    <property type="component" value="Unassembled WGS sequence"/>
</dbReference>
<evidence type="ECO:0000313" key="9">
    <source>
        <dbReference type="Proteomes" id="UP000199288"/>
    </source>
</evidence>
<accession>A0A1H4C107</accession>
<comment type="similarity">
    <text evidence="1">Belongs to the carbohydrate kinase PfkB family.</text>
</comment>
<evidence type="ECO:0000256" key="3">
    <source>
        <dbReference type="ARBA" id="ARBA00022741"/>
    </source>
</evidence>
<sequence length="329" mass="33163">MIAPIHIVTPNPALDVTYRVDNLQLGEANRVSDIVRISGGKGLNAANVLADLGIAASVGGFIGGALAQEFLAGIDHLDARFTLIEGSLRTTTTVVDDSGATAFNEAGPSVDESDWQALTSDTLATLREISAAAGTRAVFSLNGSIPPGSPVAAYTSLISRAREDGHLVIADTSGSFLVAAAQAGAHVLKPNHLELAAATGTEDLSRGVAALQESGAGVVIVSRGAEGLEVHAPGRRPVHAWLEADVRGNTVGAGDAVVAAAIAAMAPRVAALPGAAPLTSCDVAETLLTDADVPHLVAAGAAAVAEPVAGRINPETLAAFLPRVITKEL</sequence>
<dbReference type="GO" id="GO:0005524">
    <property type="term" value="F:ATP binding"/>
    <property type="evidence" value="ECO:0007669"/>
    <property type="project" value="UniProtKB-KW"/>
</dbReference>
<keyword evidence="2 6" id="KW-0808">Transferase</keyword>
<dbReference type="PROSITE" id="PS00584">
    <property type="entry name" value="PFKB_KINASES_2"/>
    <property type="match status" value="1"/>
</dbReference>
<dbReference type="AlphaFoldDB" id="A0A1H4C107"/>
<dbReference type="Gene3D" id="3.40.1190.20">
    <property type="match status" value="1"/>
</dbReference>
<dbReference type="InterPro" id="IPR029056">
    <property type="entry name" value="Ribokinase-like"/>
</dbReference>
<dbReference type="PANTHER" id="PTHR46566">
    <property type="entry name" value="1-PHOSPHOFRUCTOKINASE-RELATED"/>
    <property type="match status" value="1"/>
</dbReference>
<dbReference type="PIRSF" id="PIRSF000535">
    <property type="entry name" value="1PFK/6PFK/LacC"/>
    <property type="match status" value="1"/>
</dbReference>
<gene>
    <name evidence="8" type="ORF">SAMN02910418_01820</name>
</gene>
<dbReference type="EMBL" id="FNQV01000011">
    <property type="protein sequence ID" value="SEA53762.1"/>
    <property type="molecule type" value="Genomic_DNA"/>
</dbReference>
<dbReference type="RefSeq" id="WP_092565151.1">
    <property type="nucleotide sequence ID" value="NZ_FNQV01000011.1"/>
</dbReference>
<evidence type="ECO:0000313" key="8">
    <source>
        <dbReference type="EMBL" id="SEA53762.1"/>
    </source>
</evidence>
<evidence type="ECO:0000256" key="1">
    <source>
        <dbReference type="ARBA" id="ARBA00010688"/>
    </source>
</evidence>
<evidence type="ECO:0000256" key="5">
    <source>
        <dbReference type="ARBA" id="ARBA00022840"/>
    </source>
</evidence>
<dbReference type="Pfam" id="PF00294">
    <property type="entry name" value="PfkB"/>
    <property type="match status" value="1"/>
</dbReference>
<organism evidence="8 9">
    <name type="scientific">Bowdeniella nasicola</name>
    <dbReference type="NCBI Taxonomy" id="208480"/>
    <lineage>
        <taxon>Bacteria</taxon>
        <taxon>Bacillati</taxon>
        <taxon>Actinomycetota</taxon>
        <taxon>Actinomycetes</taxon>
        <taxon>Actinomycetales</taxon>
        <taxon>Actinomycetaceae</taxon>
        <taxon>Bowdeniella</taxon>
    </lineage>
</organism>
<dbReference type="SUPFAM" id="SSF53613">
    <property type="entry name" value="Ribokinase-like"/>
    <property type="match status" value="1"/>
</dbReference>
<dbReference type="PANTHER" id="PTHR46566:SF5">
    <property type="entry name" value="1-PHOSPHOFRUCTOKINASE"/>
    <property type="match status" value="1"/>
</dbReference>
<keyword evidence="5" id="KW-0067">ATP-binding</keyword>
<dbReference type="GO" id="GO:0005829">
    <property type="term" value="C:cytosol"/>
    <property type="evidence" value="ECO:0007669"/>
    <property type="project" value="TreeGrafter"/>
</dbReference>
<evidence type="ECO:0000259" key="7">
    <source>
        <dbReference type="Pfam" id="PF00294"/>
    </source>
</evidence>
<proteinExistence type="inferred from homology"/>
<keyword evidence="4 8" id="KW-0418">Kinase</keyword>
<feature type="domain" description="Carbohydrate kinase PfkB" evidence="7">
    <location>
        <begin position="15"/>
        <end position="266"/>
    </location>
</feature>
<dbReference type="InterPro" id="IPR002173">
    <property type="entry name" value="Carboh/pur_kinase_PfkB_CS"/>
</dbReference>
<evidence type="ECO:0000256" key="4">
    <source>
        <dbReference type="ARBA" id="ARBA00022777"/>
    </source>
</evidence>